<proteinExistence type="predicted"/>
<organism evidence="1 2">
    <name type="scientific">Panagrolaimus sp. PS1159</name>
    <dbReference type="NCBI Taxonomy" id="55785"/>
    <lineage>
        <taxon>Eukaryota</taxon>
        <taxon>Metazoa</taxon>
        <taxon>Ecdysozoa</taxon>
        <taxon>Nematoda</taxon>
        <taxon>Chromadorea</taxon>
        <taxon>Rhabditida</taxon>
        <taxon>Tylenchina</taxon>
        <taxon>Panagrolaimomorpha</taxon>
        <taxon>Panagrolaimoidea</taxon>
        <taxon>Panagrolaimidae</taxon>
        <taxon>Panagrolaimus</taxon>
    </lineage>
</organism>
<evidence type="ECO:0000313" key="1">
    <source>
        <dbReference type="Proteomes" id="UP000887580"/>
    </source>
</evidence>
<dbReference type="WBParaSite" id="PS1159_v2.g12252.t2">
    <property type="protein sequence ID" value="PS1159_v2.g12252.t2"/>
    <property type="gene ID" value="PS1159_v2.g12252"/>
</dbReference>
<dbReference type="Proteomes" id="UP000887580">
    <property type="component" value="Unplaced"/>
</dbReference>
<protein>
    <submittedName>
        <fullName evidence="2">EF-hand domain-containing protein</fullName>
    </submittedName>
</protein>
<name>A0AC35EZJ1_9BILA</name>
<sequence>MRKLLHRTKKYRNLDFDDSKISNEEWNAHNEKLRKELEDAILSQKNFTFTRLDSNGDEQLSKKELKKYLEERAIDSTNLTSYLNGKRAIDSTNLTSYLNGSQLNFTQFASFDSSIPNATFPFKHFSPIYDYSAPIYSYGYEMDGDVVDPINDDNNGSHPKPHIMPQPRPAILPQTRPAILPAIDVMPLPVNISPPIKGDNKMIEPPLVVNISPPIKGDNKMIEPPLVGAQVMPQVGAPAPVQSVRPIGGPAAMAMPPIKSVGGSEGKMSAAVMPQ</sequence>
<reference evidence="2" key="1">
    <citation type="submission" date="2022-11" db="UniProtKB">
        <authorList>
            <consortium name="WormBaseParasite"/>
        </authorList>
    </citation>
    <scope>IDENTIFICATION</scope>
</reference>
<accession>A0AC35EZJ1</accession>
<evidence type="ECO:0000313" key="2">
    <source>
        <dbReference type="WBParaSite" id="PS1159_v2.g12252.t2"/>
    </source>
</evidence>